<evidence type="ECO:0000313" key="10">
    <source>
        <dbReference type="EMBL" id="MBJ7602176.1"/>
    </source>
</evidence>
<dbReference type="AlphaFoldDB" id="A0A934KF15"/>
<evidence type="ECO:0000256" key="3">
    <source>
        <dbReference type="ARBA" id="ARBA00022475"/>
    </source>
</evidence>
<keyword evidence="5" id="KW-0547">Nucleotide-binding</keyword>
<evidence type="ECO:0000256" key="5">
    <source>
        <dbReference type="ARBA" id="ARBA00022741"/>
    </source>
</evidence>
<reference evidence="10 11" key="1">
    <citation type="submission" date="2020-10" db="EMBL/GenBank/DDBJ databases">
        <title>Ca. Dormibacterota MAGs.</title>
        <authorList>
            <person name="Montgomery K."/>
        </authorList>
    </citation>
    <scope>NUCLEOTIDE SEQUENCE [LARGE SCALE GENOMIC DNA]</scope>
    <source>
        <strain evidence="10">SC8811_S16_3</strain>
    </source>
</reference>
<keyword evidence="4" id="KW-0677">Repeat</keyword>
<dbReference type="GO" id="GO:0005886">
    <property type="term" value="C:plasma membrane"/>
    <property type="evidence" value="ECO:0007669"/>
    <property type="project" value="UniProtKB-SubCell"/>
</dbReference>
<dbReference type="EMBL" id="JAEKNQ010000016">
    <property type="protein sequence ID" value="MBJ7602176.1"/>
    <property type="molecule type" value="Genomic_DNA"/>
</dbReference>
<dbReference type="Pfam" id="PF00005">
    <property type="entry name" value="ABC_tran"/>
    <property type="match status" value="2"/>
</dbReference>
<dbReference type="InterPro" id="IPR003593">
    <property type="entry name" value="AAA+_ATPase"/>
</dbReference>
<keyword evidence="7" id="KW-1278">Translocase</keyword>
<feature type="domain" description="ABC transporter" evidence="9">
    <location>
        <begin position="263"/>
        <end position="507"/>
    </location>
</feature>
<evidence type="ECO:0000256" key="4">
    <source>
        <dbReference type="ARBA" id="ARBA00022737"/>
    </source>
</evidence>
<dbReference type="Gene3D" id="3.40.50.300">
    <property type="entry name" value="P-loop containing nucleotide triphosphate hydrolases"/>
    <property type="match status" value="2"/>
</dbReference>
<dbReference type="PANTHER" id="PTHR43790">
    <property type="entry name" value="CARBOHYDRATE TRANSPORT ATP-BINDING PROTEIN MG119-RELATED"/>
    <property type="match status" value="1"/>
</dbReference>
<evidence type="ECO:0000313" key="11">
    <source>
        <dbReference type="Proteomes" id="UP000620075"/>
    </source>
</evidence>
<dbReference type="Proteomes" id="UP000620075">
    <property type="component" value="Unassembled WGS sequence"/>
</dbReference>
<sequence>MAAQQRPAALQLAAIVKTFGALRANDSADLTVEWGQVHALLGENGAGKSTLMNVVYGLIRADSGEMQFDGAQVQVHSPQDAIGLGIGMVHQHFMLIPPLTVADNVILGQETARAAGVIDGRASRRTVNELSRRYGLQVDPDARVRDLSVGVQQRVEILKALYRGARLLILDEPTSVLTPQETEGLFQIVRGLTAEGSAVIFITHKLGEVMAIADRITVMRRGKVVASTTPAESSQADLARLMVGRPVLLRVEKGPAQPGRPLLQVDGLSVLDDRRQVAVDGLSLEVRAGEILGLAGVEGNGQVELVEAIAGLRPARSGRVMLCDHEVTAASPRRRLRAGLGHIPADRHRMGVILELPISDNLVLGDFDRPPFARGIVRLLAQVRDHAARLIKSFDVRAAGPQQLAGALSGGNQQKVVVARELSNGPRVLMAAQPTRGVDVGSIEFIHRQIVEQRDAGLAVLLVSSELDEVLSLADRVAVIYRGRIAAVLQAGEIDRDRIGLLMAGGQADQVPAASEGAL</sequence>
<dbReference type="GO" id="GO:0016887">
    <property type="term" value="F:ATP hydrolysis activity"/>
    <property type="evidence" value="ECO:0007669"/>
    <property type="project" value="InterPro"/>
</dbReference>
<evidence type="ECO:0000256" key="2">
    <source>
        <dbReference type="ARBA" id="ARBA00022448"/>
    </source>
</evidence>
<dbReference type="PANTHER" id="PTHR43790:SF4">
    <property type="entry name" value="GUANOSINE IMPORT ATP-BINDING PROTEIN NUPO"/>
    <property type="match status" value="1"/>
</dbReference>
<dbReference type="InterPro" id="IPR017871">
    <property type="entry name" value="ABC_transporter-like_CS"/>
</dbReference>
<dbReference type="CDD" id="cd03215">
    <property type="entry name" value="ABC_Carb_Monos_II"/>
    <property type="match status" value="1"/>
</dbReference>
<dbReference type="SUPFAM" id="SSF52540">
    <property type="entry name" value="P-loop containing nucleoside triphosphate hydrolases"/>
    <property type="match status" value="2"/>
</dbReference>
<evidence type="ECO:0000256" key="7">
    <source>
        <dbReference type="ARBA" id="ARBA00022967"/>
    </source>
</evidence>
<name>A0A934KF15_9BACT</name>
<organism evidence="10 11">
    <name type="scientific">Candidatus Dormiibacter inghamiae</name>
    <dbReference type="NCBI Taxonomy" id="3127013"/>
    <lineage>
        <taxon>Bacteria</taxon>
        <taxon>Bacillati</taxon>
        <taxon>Candidatus Dormiibacterota</taxon>
        <taxon>Candidatus Dormibacteria</taxon>
        <taxon>Candidatus Dormibacterales</taxon>
        <taxon>Candidatus Dormibacteraceae</taxon>
        <taxon>Candidatus Dormiibacter</taxon>
    </lineage>
</organism>
<accession>A0A934KF15</accession>
<evidence type="ECO:0000256" key="8">
    <source>
        <dbReference type="ARBA" id="ARBA00023136"/>
    </source>
</evidence>
<dbReference type="PROSITE" id="PS00211">
    <property type="entry name" value="ABC_TRANSPORTER_1"/>
    <property type="match status" value="1"/>
</dbReference>
<evidence type="ECO:0000256" key="6">
    <source>
        <dbReference type="ARBA" id="ARBA00022840"/>
    </source>
</evidence>
<dbReference type="InterPro" id="IPR027417">
    <property type="entry name" value="P-loop_NTPase"/>
</dbReference>
<dbReference type="SMART" id="SM00382">
    <property type="entry name" value="AAA"/>
    <property type="match status" value="1"/>
</dbReference>
<dbReference type="CDD" id="cd03216">
    <property type="entry name" value="ABC_Carb_Monos_I"/>
    <property type="match status" value="1"/>
</dbReference>
<dbReference type="InterPro" id="IPR050107">
    <property type="entry name" value="ABC_carbohydrate_import_ATPase"/>
</dbReference>
<dbReference type="InterPro" id="IPR003439">
    <property type="entry name" value="ABC_transporter-like_ATP-bd"/>
</dbReference>
<dbReference type="PROSITE" id="PS50893">
    <property type="entry name" value="ABC_TRANSPORTER_2"/>
    <property type="match status" value="2"/>
</dbReference>
<keyword evidence="3" id="KW-1003">Cell membrane</keyword>
<keyword evidence="2" id="KW-0813">Transport</keyword>
<evidence type="ECO:0000259" key="9">
    <source>
        <dbReference type="PROSITE" id="PS50893"/>
    </source>
</evidence>
<evidence type="ECO:0000256" key="1">
    <source>
        <dbReference type="ARBA" id="ARBA00004202"/>
    </source>
</evidence>
<gene>
    <name evidence="10" type="ORF">JF888_03120</name>
</gene>
<dbReference type="FunFam" id="3.40.50.300:FF:000127">
    <property type="entry name" value="Ribose import ATP-binding protein RbsA"/>
    <property type="match status" value="1"/>
</dbReference>
<dbReference type="GO" id="GO:0005524">
    <property type="term" value="F:ATP binding"/>
    <property type="evidence" value="ECO:0007669"/>
    <property type="project" value="UniProtKB-KW"/>
</dbReference>
<keyword evidence="8" id="KW-0472">Membrane</keyword>
<feature type="domain" description="ABC transporter" evidence="9">
    <location>
        <begin position="10"/>
        <end position="246"/>
    </location>
</feature>
<proteinExistence type="predicted"/>
<keyword evidence="6 10" id="KW-0067">ATP-binding</keyword>
<comment type="caution">
    <text evidence="10">The sequence shown here is derived from an EMBL/GenBank/DDBJ whole genome shotgun (WGS) entry which is preliminary data.</text>
</comment>
<comment type="subcellular location">
    <subcellularLocation>
        <location evidence="1">Cell membrane</location>
        <topology evidence="1">Peripheral membrane protein</topology>
    </subcellularLocation>
</comment>
<protein>
    <submittedName>
        <fullName evidence="10">ABC transporter ATP-binding protein</fullName>
    </submittedName>
</protein>